<dbReference type="EMBL" id="HBNR01057936">
    <property type="protein sequence ID" value="CAE4625589.1"/>
    <property type="molecule type" value="Transcribed_RNA"/>
</dbReference>
<dbReference type="SUPFAM" id="SSF55120">
    <property type="entry name" value="Pseudouridine synthase"/>
    <property type="match status" value="1"/>
</dbReference>
<evidence type="ECO:0000259" key="2">
    <source>
        <dbReference type="Pfam" id="PF00849"/>
    </source>
</evidence>
<sequence length="493" mass="53885">MSAISEQAIRPLPQFNTQNLSNTAWAFAPLGVRDEPLLDAIAASSISNISALGERDLAALAWSVANLPLPNSPLLDAISSEVLRTMNEFAPRSLANISWAFANLGLGNEPLLTAIAAAAIAKISREAQEMPALPASLNPEALAKLEDLITNLNATVWALNHADQLAEDVDSAVHRLVVMLARRRDHELRERIRGSPPPAPPPLPPREVFLDQGADPEAPASIVLDLPDLCVVHKPPGWEVDCADVGTGILLSTYLQQRYSPQEAPLVHYEEHQFGMVHRLDRVSSGLLLVGKTFLGFHSLGWQLNTGRLEREYMVVAHGHFPPSLRLIDAKVFHLHAEGGRESQVLEQGKPSQTRVTTLGHYALRDHPDETFSIVVIQIITGRRHQIRTHLAHVGHPTVADGKYMSRERFVRDRQWCSRNFLHRYRLGFQDVDGTLLEAAALLPEDLRAALAHLVPCGPLSAVALTAWAGAGPPRPWSAYEGLPDSGEGGAEV</sequence>
<dbReference type="CDD" id="cd02869">
    <property type="entry name" value="PseudoU_synth_RluA_like"/>
    <property type="match status" value="1"/>
</dbReference>
<dbReference type="InterPro" id="IPR020103">
    <property type="entry name" value="PsdUridine_synth_cat_dom_sf"/>
</dbReference>
<gene>
    <name evidence="3" type="ORF">AMON00008_LOCUS40762</name>
</gene>
<feature type="domain" description="Pseudouridine synthase RsuA/RluA-like" evidence="2">
    <location>
        <begin position="229"/>
        <end position="393"/>
    </location>
</feature>
<dbReference type="Pfam" id="PF00849">
    <property type="entry name" value="PseudoU_synth_2"/>
    <property type="match status" value="1"/>
</dbReference>
<dbReference type="PANTHER" id="PTHR21600:SF87">
    <property type="entry name" value="RNA PSEUDOURIDYLATE SYNTHASE DOMAIN-CONTAINING PROTEIN 1"/>
    <property type="match status" value="1"/>
</dbReference>
<comment type="similarity">
    <text evidence="1">Belongs to the pseudouridine synthase RluA family.</text>
</comment>
<dbReference type="GO" id="GO:0003723">
    <property type="term" value="F:RNA binding"/>
    <property type="evidence" value="ECO:0007669"/>
    <property type="project" value="InterPro"/>
</dbReference>
<proteinExistence type="inferred from homology"/>
<dbReference type="InterPro" id="IPR050188">
    <property type="entry name" value="RluA_PseudoU_synthase"/>
</dbReference>
<dbReference type="GO" id="GO:0009982">
    <property type="term" value="F:pseudouridine synthase activity"/>
    <property type="evidence" value="ECO:0007669"/>
    <property type="project" value="InterPro"/>
</dbReference>
<evidence type="ECO:0000313" key="3">
    <source>
        <dbReference type="EMBL" id="CAE4625589.1"/>
    </source>
</evidence>
<organism evidence="3">
    <name type="scientific">Alexandrium monilatum</name>
    <dbReference type="NCBI Taxonomy" id="311494"/>
    <lineage>
        <taxon>Eukaryota</taxon>
        <taxon>Sar</taxon>
        <taxon>Alveolata</taxon>
        <taxon>Dinophyceae</taxon>
        <taxon>Gonyaulacales</taxon>
        <taxon>Pyrocystaceae</taxon>
        <taxon>Alexandrium</taxon>
    </lineage>
</organism>
<dbReference type="GO" id="GO:0000455">
    <property type="term" value="P:enzyme-directed rRNA pseudouridine synthesis"/>
    <property type="evidence" value="ECO:0007669"/>
    <property type="project" value="TreeGrafter"/>
</dbReference>
<protein>
    <recommendedName>
        <fullName evidence="2">Pseudouridine synthase RsuA/RluA-like domain-containing protein</fullName>
    </recommendedName>
</protein>
<dbReference type="PANTHER" id="PTHR21600">
    <property type="entry name" value="MITOCHONDRIAL RNA PSEUDOURIDINE SYNTHASE"/>
    <property type="match status" value="1"/>
</dbReference>
<dbReference type="AlphaFoldDB" id="A0A7S4RUQ2"/>
<dbReference type="InterPro" id="IPR006145">
    <property type="entry name" value="PsdUridine_synth_RsuA/RluA"/>
</dbReference>
<name>A0A7S4RUQ2_9DINO</name>
<dbReference type="Gene3D" id="3.30.2350.10">
    <property type="entry name" value="Pseudouridine synthase"/>
    <property type="match status" value="1"/>
</dbReference>
<reference evidence="3" key="1">
    <citation type="submission" date="2021-01" db="EMBL/GenBank/DDBJ databases">
        <authorList>
            <person name="Corre E."/>
            <person name="Pelletier E."/>
            <person name="Niang G."/>
            <person name="Scheremetjew M."/>
            <person name="Finn R."/>
            <person name="Kale V."/>
            <person name="Holt S."/>
            <person name="Cochrane G."/>
            <person name="Meng A."/>
            <person name="Brown T."/>
            <person name="Cohen L."/>
        </authorList>
    </citation>
    <scope>NUCLEOTIDE SEQUENCE</scope>
    <source>
        <strain evidence="3">CCMP3105</strain>
    </source>
</reference>
<accession>A0A7S4RUQ2</accession>
<evidence type="ECO:0000256" key="1">
    <source>
        <dbReference type="ARBA" id="ARBA00010876"/>
    </source>
</evidence>